<organism evidence="2 3">
    <name type="scientific">Deinococcus terrestris</name>
    <dbReference type="NCBI Taxonomy" id="2651870"/>
    <lineage>
        <taxon>Bacteria</taxon>
        <taxon>Thermotogati</taxon>
        <taxon>Deinococcota</taxon>
        <taxon>Deinococci</taxon>
        <taxon>Deinococcales</taxon>
        <taxon>Deinococcaceae</taxon>
        <taxon>Deinococcus</taxon>
    </lineage>
</organism>
<protein>
    <submittedName>
        <fullName evidence="2">Helix-turn-helix transcriptional regulator</fullName>
    </submittedName>
</protein>
<evidence type="ECO:0000259" key="1">
    <source>
        <dbReference type="PROSITE" id="PS50943"/>
    </source>
</evidence>
<evidence type="ECO:0000313" key="2">
    <source>
        <dbReference type="EMBL" id="MPY67179.1"/>
    </source>
</evidence>
<dbReference type="EMBL" id="WBSL01000004">
    <property type="protein sequence ID" value="MPY67179.1"/>
    <property type="molecule type" value="Genomic_DNA"/>
</dbReference>
<dbReference type="CDD" id="cd00093">
    <property type="entry name" value="HTH_XRE"/>
    <property type="match status" value="1"/>
</dbReference>
<reference evidence="2 3" key="1">
    <citation type="submission" date="2019-10" db="EMBL/GenBank/DDBJ databases">
        <title>Deinococcus sp. isolated from soil.</title>
        <authorList>
            <person name="Li Y."/>
            <person name="Wang J."/>
        </authorList>
    </citation>
    <scope>NUCLEOTIDE SEQUENCE [LARGE SCALE GENOMIC DNA]</scope>
    <source>
        <strain evidence="2 3">SDU3-2</strain>
    </source>
</reference>
<dbReference type="RefSeq" id="WP_152871486.1">
    <property type="nucleotide sequence ID" value="NZ_WBSL01000004.1"/>
</dbReference>
<accession>A0A7X1TS76</accession>
<dbReference type="InterPro" id="IPR001387">
    <property type="entry name" value="Cro/C1-type_HTH"/>
</dbReference>
<dbReference type="Pfam" id="PF13560">
    <property type="entry name" value="HTH_31"/>
    <property type="match status" value="1"/>
</dbReference>
<feature type="domain" description="HTH cro/C1-type" evidence="1">
    <location>
        <begin position="9"/>
        <end position="65"/>
    </location>
</feature>
<proteinExistence type="predicted"/>
<dbReference type="SUPFAM" id="SSF47413">
    <property type="entry name" value="lambda repressor-like DNA-binding domains"/>
    <property type="match status" value="1"/>
</dbReference>
<dbReference type="GO" id="GO:0003677">
    <property type="term" value="F:DNA binding"/>
    <property type="evidence" value="ECO:0007669"/>
    <property type="project" value="InterPro"/>
</dbReference>
<dbReference type="SMART" id="SM00530">
    <property type="entry name" value="HTH_XRE"/>
    <property type="match status" value="1"/>
</dbReference>
<comment type="caution">
    <text evidence="2">The sequence shown here is derived from an EMBL/GenBank/DDBJ whole genome shotgun (WGS) entry which is preliminary data.</text>
</comment>
<name>A0A7X1TS76_9DEIO</name>
<dbReference type="AlphaFoldDB" id="A0A7X1TS76"/>
<dbReference type="PROSITE" id="PS50943">
    <property type="entry name" value="HTH_CROC1"/>
    <property type="match status" value="1"/>
</dbReference>
<gene>
    <name evidence="2" type="ORF">F8S09_10815</name>
</gene>
<dbReference type="Proteomes" id="UP000484842">
    <property type="component" value="Unassembled WGS sequence"/>
</dbReference>
<dbReference type="Gene3D" id="1.10.260.40">
    <property type="entry name" value="lambda repressor-like DNA-binding domains"/>
    <property type="match status" value="1"/>
</dbReference>
<evidence type="ECO:0000313" key="3">
    <source>
        <dbReference type="Proteomes" id="UP000484842"/>
    </source>
</evidence>
<keyword evidence="3" id="KW-1185">Reference proteome</keyword>
<dbReference type="InterPro" id="IPR010982">
    <property type="entry name" value="Lambda_DNA-bd_dom_sf"/>
</dbReference>
<sequence length="67" mass="7467">MNVDIREAIRAELRERGLTHAQIAEQLGMPRPQITRMLTGQSGSVPEGWQKLLAALDLQLTVTRKDG</sequence>